<dbReference type="InterPro" id="IPR038300">
    <property type="entry name" value="SASP_sf_alpha/beta"/>
</dbReference>
<reference evidence="3" key="1">
    <citation type="submission" date="2022-02" db="EMBL/GenBank/DDBJ databases">
        <authorList>
            <person name="Leng L."/>
        </authorList>
    </citation>
    <scope>NUCLEOTIDE SEQUENCE</scope>
    <source>
        <strain evidence="3">JI</strain>
    </source>
</reference>
<gene>
    <name evidence="3" type="ORF">L7E55_07075</name>
</gene>
<evidence type="ECO:0000256" key="1">
    <source>
        <dbReference type="ARBA" id="ARBA00003863"/>
    </source>
</evidence>
<dbReference type="PANTHER" id="PTHR36107">
    <property type="entry name" value="SMALL, ACID-SOLUBLE SPORE PROTEIN A"/>
    <property type="match status" value="1"/>
</dbReference>
<accession>A0A9X4H5G6</accession>
<dbReference type="RefSeq" id="WP_277443413.1">
    <property type="nucleotide sequence ID" value="NZ_JAKOAV010000010.1"/>
</dbReference>
<dbReference type="GO" id="GO:0006265">
    <property type="term" value="P:DNA topological change"/>
    <property type="evidence" value="ECO:0007669"/>
    <property type="project" value="InterPro"/>
</dbReference>
<keyword evidence="2" id="KW-0749">Sporulation</keyword>
<sequence>MAQGQKTNQILIRGAGRAMEDFKWETARELGIQIPDSGYMGDLPSRMNGAIGGNMVKKMIAAYENSLAAGTVPPTPQVTNANLTL</sequence>
<dbReference type="GO" id="GO:0003690">
    <property type="term" value="F:double-stranded DNA binding"/>
    <property type="evidence" value="ECO:0007669"/>
    <property type="project" value="InterPro"/>
</dbReference>
<dbReference type="InterPro" id="IPR001448">
    <property type="entry name" value="SASP_alpha/beta-type"/>
</dbReference>
<dbReference type="AlphaFoldDB" id="A0A9X4H5G6"/>
<evidence type="ECO:0000256" key="2">
    <source>
        <dbReference type="ARBA" id="ARBA00022969"/>
    </source>
</evidence>
<dbReference type="PANTHER" id="PTHR36107:SF1">
    <property type="entry name" value="SMALL, ACID-SOLUBLE SPORE PROTEIN A"/>
    <property type="match status" value="1"/>
</dbReference>
<protein>
    <submittedName>
        <fullName evidence="3">Alpha/beta-type small acid-soluble spore protein</fullName>
    </submittedName>
</protein>
<dbReference type="Proteomes" id="UP001154312">
    <property type="component" value="Unassembled WGS sequence"/>
</dbReference>
<comment type="function">
    <text evidence="1">SASP are bound to spore DNA. They are double-stranded DNA-binding proteins that cause DNA to change to an a-like conformation. They protect the DNA backbone from chemical and enzymatic cleavage and are thus involved in dormant spore's high resistance to UV light.</text>
</comment>
<keyword evidence="4" id="KW-1185">Reference proteome</keyword>
<evidence type="ECO:0000313" key="3">
    <source>
        <dbReference type="EMBL" id="MDF9408123.1"/>
    </source>
</evidence>
<proteinExistence type="predicted"/>
<dbReference type="Gene3D" id="6.10.10.80">
    <property type="entry name" value="Small, acid-soluble spore protein, alpha/beta type-like"/>
    <property type="match status" value="1"/>
</dbReference>
<comment type="caution">
    <text evidence="3">The sequence shown here is derived from an EMBL/GenBank/DDBJ whole genome shotgun (WGS) entry which is preliminary data.</text>
</comment>
<evidence type="ECO:0000313" key="4">
    <source>
        <dbReference type="Proteomes" id="UP001154312"/>
    </source>
</evidence>
<organism evidence="3 4">
    <name type="scientific">Pelotomaculum isophthalicicum JI</name>
    <dbReference type="NCBI Taxonomy" id="947010"/>
    <lineage>
        <taxon>Bacteria</taxon>
        <taxon>Bacillati</taxon>
        <taxon>Bacillota</taxon>
        <taxon>Clostridia</taxon>
        <taxon>Eubacteriales</taxon>
        <taxon>Desulfotomaculaceae</taxon>
        <taxon>Pelotomaculum</taxon>
    </lineage>
</organism>
<dbReference type="Pfam" id="PF00269">
    <property type="entry name" value="SASP"/>
    <property type="match status" value="1"/>
</dbReference>
<name>A0A9X4H5G6_9FIRM</name>
<dbReference type="InterPro" id="IPR050847">
    <property type="entry name" value="SASP_DNA-binding"/>
</dbReference>
<dbReference type="GO" id="GO:0030435">
    <property type="term" value="P:sporulation resulting in formation of a cellular spore"/>
    <property type="evidence" value="ECO:0007669"/>
    <property type="project" value="UniProtKB-KW"/>
</dbReference>
<dbReference type="EMBL" id="JAKOAV010000010">
    <property type="protein sequence ID" value="MDF9408123.1"/>
    <property type="molecule type" value="Genomic_DNA"/>
</dbReference>